<evidence type="ECO:0000313" key="2">
    <source>
        <dbReference type="EMBL" id="QBZ57662.1"/>
    </source>
</evidence>
<keyword evidence="1" id="KW-0732">Signal</keyword>
<gene>
    <name evidence="2" type="ORF">PoMZ_02596</name>
</gene>
<evidence type="ECO:0000256" key="1">
    <source>
        <dbReference type="SAM" id="SignalP"/>
    </source>
</evidence>
<name>A0A4P7N7N5_PYROR</name>
<dbReference type="AlphaFoldDB" id="A0A4P7N7N5"/>
<protein>
    <submittedName>
        <fullName evidence="2">Uncharacterized protein</fullName>
    </submittedName>
</protein>
<feature type="chain" id="PRO_5020353210" evidence="1">
    <location>
        <begin position="26"/>
        <end position="141"/>
    </location>
</feature>
<proteinExistence type="predicted"/>
<reference evidence="2 3" key="1">
    <citation type="journal article" date="2019" name="Mol. Biol. Evol.">
        <title>Blast fungal genomes show frequent chromosomal changes, gene gains and losses, and effector gene turnover.</title>
        <authorList>
            <person name="Gomez Luciano L.B."/>
            <person name="Jason Tsai I."/>
            <person name="Chuma I."/>
            <person name="Tosa Y."/>
            <person name="Chen Y.H."/>
            <person name="Li J.Y."/>
            <person name="Li M.Y."/>
            <person name="Jade Lu M.Y."/>
            <person name="Nakayashiki H."/>
            <person name="Li W.H."/>
        </authorList>
    </citation>
    <scope>NUCLEOTIDE SEQUENCE [LARGE SCALE GENOMIC DNA]</scope>
    <source>
        <strain evidence="2">MZ5-1-6</strain>
    </source>
</reference>
<evidence type="ECO:0000313" key="3">
    <source>
        <dbReference type="Proteomes" id="UP000294847"/>
    </source>
</evidence>
<organism evidence="2 3">
    <name type="scientific">Pyricularia oryzae</name>
    <name type="common">Rice blast fungus</name>
    <name type="synonym">Magnaporthe oryzae</name>
    <dbReference type="NCBI Taxonomy" id="318829"/>
    <lineage>
        <taxon>Eukaryota</taxon>
        <taxon>Fungi</taxon>
        <taxon>Dikarya</taxon>
        <taxon>Ascomycota</taxon>
        <taxon>Pezizomycotina</taxon>
        <taxon>Sordariomycetes</taxon>
        <taxon>Sordariomycetidae</taxon>
        <taxon>Magnaporthales</taxon>
        <taxon>Pyriculariaceae</taxon>
        <taxon>Pyricularia</taxon>
    </lineage>
</organism>
<dbReference type="EMBL" id="CP034205">
    <property type="protein sequence ID" value="QBZ57662.1"/>
    <property type="molecule type" value="Genomic_DNA"/>
</dbReference>
<sequence>MALLFEKPVLVGPLLLITLPAITQSHEHPYSTLLAYRPFAHQPSWPNCPPTLWKDLLQVLVMPVDGQDILAHGDAATSDVIDIKPDGVAVKMEGLERPRAGLCYDLSLVKIPDFDGRDRDGFVDLEYDVYVLVSLGLGSRA</sequence>
<dbReference type="Proteomes" id="UP000294847">
    <property type="component" value="Chromosome 2"/>
</dbReference>
<feature type="signal peptide" evidence="1">
    <location>
        <begin position="1"/>
        <end position="25"/>
    </location>
</feature>
<accession>A0A4P7N7N5</accession>